<dbReference type="InterPro" id="IPR013623">
    <property type="entry name" value="NADPH_Ox"/>
</dbReference>
<keyword evidence="11" id="KW-0560">Oxidoreductase</keyword>
<evidence type="ECO:0000256" key="3">
    <source>
        <dbReference type="ARBA" id="ARBA00022559"/>
    </source>
</evidence>
<evidence type="ECO:0000256" key="4">
    <source>
        <dbReference type="ARBA" id="ARBA00022630"/>
    </source>
</evidence>
<dbReference type="CDD" id="cd00051">
    <property type="entry name" value="EFh"/>
    <property type="match status" value="1"/>
</dbReference>
<dbReference type="InterPro" id="IPR000778">
    <property type="entry name" value="Cyt_b245_heavy_chain"/>
</dbReference>
<sequence>MRTPSPGSSSKRSNYSRTYDFPEELVDSGDYAVGGAMLPIFLNDLRPNHRQDLVEVTLELEDDSIVLCSVTPTATPNPAGDEAATGFLGRSLSATSKLCRKFSWLRSTSSRASSEAEDPTISARDARKITAKLQRTRSGAQQALKGLRFISKTTGASDADELWKKVESRFKSLAKDGLLSREDFGECIGMVDSKEFAVGIFDALARRRRQKMGKITKEELRDFWLQISDQSFDARLQIFFDMADSNADGRITREEVQELIMLSASANKLSKLKEQAAEYASLIMEELDPEKLGYIELWQLETLLLQRDTYMNYSRQLSTASTVAWSPNVSPFRPKNVMRRVSFTVRCVFLENWQRTWIILLWVMAMGGLFAWKLNQYRNRAAFQVMGYCLAAAKGAAETLKLNMALILLPVCRNMLTWLRSTRARLFIPFDDNINFHKIIACAIAIGVLVHAGTHLACDFPRLVNSSPEKFDLISSDFNHKRPTYRDLLGGVEGLTGIPMVILMAISFTLATRRFRKNVVRLSAPFNRLTGFNAFWYSHHLLGVVYILLLVHGTFVFLVHQWYQKTTWMYISVPFLLYVAERSLRTCRSEHYSVKILKVSVLPGDVLSLIMSKPNGFKYKSGQYIFLQCPAISSFEWHPFSITSAPGDDHLSVHIRTVGDWTQELKRVFTESNNSRSVIGRAKFNQLGHIDQRGLPRLLVDGPYGAPAQDYRNYDVLLLVGLGIGATPFISILRDLLNNTRTEEQTDSTTDISRSEDSLNSFTSSNSTLGTLGGKKKSQRTTSAHFYWVTREHGSFDWFKGVMNEVAEMDLKGQIEMHNYLTSVYEEGDARSTLLTMVQAIKHAKHGVDILSGTRVRTHFARPNWKEVFTKIASKHPNATVGVFYCGMPVLAKDLKKLSQELTHKTSTRFEFHKEYF</sequence>
<dbReference type="GO" id="GO:0005886">
    <property type="term" value="C:plasma membrane"/>
    <property type="evidence" value="ECO:0007669"/>
    <property type="project" value="TreeGrafter"/>
</dbReference>
<evidence type="ECO:0000256" key="9">
    <source>
        <dbReference type="ARBA" id="ARBA00022857"/>
    </source>
</evidence>
<keyword evidence="7" id="KW-0274">FAD</keyword>
<dbReference type="PANTHER" id="PTHR11972">
    <property type="entry name" value="NADPH OXIDASE"/>
    <property type="match status" value="1"/>
</dbReference>
<dbReference type="FunFam" id="1.10.238.10:FF:000049">
    <property type="entry name" value="Respiratory burst oxidase homolog A"/>
    <property type="match status" value="1"/>
</dbReference>
<evidence type="ECO:0000313" key="17">
    <source>
        <dbReference type="EMBL" id="KAJ9687867.1"/>
    </source>
</evidence>
<dbReference type="AlphaFoldDB" id="A0AA38ZFW4"/>
<dbReference type="SUPFAM" id="SSF52343">
    <property type="entry name" value="Ferredoxin reductase-like, C-terminal NADP-linked domain"/>
    <property type="match status" value="1"/>
</dbReference>
<dbReference type="Pfam" id="PF13202">
    <property type="entry name" value="EF-hand_5"/>
    <property type="match status" value="1"/>
</dbReference>
<evidence type="ECO:0000256" key="5">
    <source>
        <dbReference type="ARBA" id="ARBA00022692"/>
    </source>
</evidence>
<gene>
    <name evidence="17" type="ORF">PVL29_013882</name>
</gene>
<dbReference type="PRINTS" id="PR00466">
    <property type="entry name" value="GP91PHOX"/>
</dbReference>
<keyword evidence="9" id="KW-0521">NADP</keyword>
<protein>
    <submittedName>
        <fullName evidence="17">Uncharacterized protein</fullName>
    </submittedName>
</protein>
<keyword evidence="6" id="KW-0479">Metal-binding</keyword>
<dbReference type="PROSITE" id="PS51384">
    <property type="entry name" value="FAD_FR"/>
    <property type="match status" value="1"/>
</dbReference>
<keyword evidence="3" id="KW-0575">Peroxidase</keyword>
<keyword evidence="4" id="KW-0285">Flavoprotein</keyword>
<dbReference type="SUPFAM" id="SSF47473">
    <property type="entry name" value="EF-hand"/>
    <property type="match status" value="1"/>
</dbReference>
<dbReference type="FunFam" id="2.40.30.10:FF:000019">
    <property type="entry name" value="Respiratory burst oxidase homolog A"/>
    <property type="match status" value="1"/>
</dbReference>
<dbReference type="Gene3D" id="1.10.238.10">
    <property type="entry name" value="EF-hand"/>
    <property type="match status" value="1"/>
</dbReference>
<proteinExistence type="inferred from homology"/>
<dbReference type="PROSITE" id="PS00018">
    <property type="entry name" value="EF_HAND_1"/>
    <property type="match status" value="1"/>
</dbReference>
<dbReference type="Pfam" id="PF08414">
    <property type="entry name" value="NADPH_Ox"/>
    <property type="match status" value="1"/>
</dbReference>
<evidence type="ECO:0000256" key="1">
    <source>
        <dbReference type="ARBA" id="ARBA00004141"/>
    </source>
</evidence>
<feature type="domain" description="FAD-binding FR-type" evidence="16">
    <location>
        <begin position="589"/>
        <end position="710"/>
    </location>
</feature>
<dbReference type="InterPro" id="IPR018247">
    <property type="entry name" value="EF_Hand_1_Ca_BS"/>
</dbReference>
<keyword evidence="8" id="KW-0106">Calcium</keyword>
<evidence type="ECO:0000256" key="14">
    <source>
        <dbReference type="SAM" id="Phobius"/>
    </source>
</evidence>
<feature type="domain" description="EF-hand" evidence="15">
    <location>
        <begin position="231"/>
        <end position="266"/>
    </location>
</feature>
<name>A0AA38ZFW4_VITRO</name>
<dbReference type="Pfam" id="PF08030">
    <property type="entry name" value="NAD_binding_6"/>
    <property type="match status" value="1"/>
</dbReference>
<dbReference type="SUPFAM" id="SSF63380">
    <property type="entry name" value="Riboflavin synthase domain-like"/>
    <property type="match status" value="1"/>
</dbReference>
<dbReference type="Gene3D" id="2.40.30.10">
    <property type="entry name" value="Translation factors"/>
    <property type="match status" value="1"/>
</dbReference>
<dbReference type="InterPro" id="IPR017927">
    <property type="entry name" value="FAD-bd_FR_type"/>
</dbReference>
<dbReference type="PANTHER" id="PTHR11972:SF44">
    <property type="entry name" value="RESPIRATORY BURST OXIDASE HOMOLOG PROTEIN E"/>
    <property type="match status" value="1"/>
</dbReference>
<evidence type="ECO:0000259" key="15">
    <source>
        <dbReference type="PROSITE" id="PS50222"/>
    </source>
</evidence>
<feature type="transmembrane region" description="Helical" evidence="14">
    <location>
        <begin position="356"/>
        <end position="374"/>
    </location>
</feature>
<comment type="subcellular location">
    <subcellularLocation>
        <location evidence="1">Membrane</location>
        <topology evidence="1">Multi-pass membrane protein</topology>
    </subcellularLocation>
</comment>
<dbReference type="SFLD" id="SFLDG01169">
    <property type="entry name" value="NADPH_oxidase_subgroup_(NOX)"/>
    <property type="match status" value="1"/>
</dbReference>
<dbReference type="GO" id="GO:0005509">
    <property type="term" value="F:calcium ion binding"/>
    <property type="evidence" value="ECO:0007669"/>
    <property type="project" value="InterPro"/>
</dbReference>
<dbReference type="InterPro" id="IPR013130">
    <property type="entry name" value="Fe3_Rdtase_TM_dom"/>
</dbReference>
<dbReference type="Pfam" id="PF01794">
    <property type="entry name" value="Ferric_reduct"/>
    <property type="match status" value="1"/>
</dbReference>
<evidence type="ECO:0000259" key="16">
    <source>
        <dbReference type="PROSITE" id="PS51384"/>
    </source>
</evidence>
<dbReference type="InterPro" id="IPR050369">
    <property type="entry name" value="RBOH/FRE"/>
</dbReference>
<dbReference type="InterPro" id="IPR002048">
    <property type="entry name" value="EF_hand_dom"/>
</dbReference>
<dbReference type="CDD" id="cd06186">
    <property type="entry name" value="NOX_Duox_like_FAD_NADP"/>
    <property type="match status" value="1"/>
</dbReference>
<evidence type="ECO:0000256" key="10">
    <source>
        <dbReference type="ARBA" id="ARBA00022989"/>
    </source>
</evidence>
<evidence type="ECO:0000256" key="11">
    <source>
        <dbReference type="ARBA" id="ARBA00023002"/>
    </source>
</evidence>
<comment type="similarity">
    <text evidence="2">Belongs to the RBOH (TC 5.B.1.3) family.</text>
</comment>
<feature type="transmembrane region" description="Helical" evidence="14">
    <location>
        <begin position="439"/>
        <end position="457"/>
    </location>
</feature>
<evidence type="ECO:0000256" key="8">
    <source>
        <dbReference type="ARBA" id="ARBA00022837"/>
    </source>
</evidence>
<organism evidence="17 18">
    <name type="scientific">Vitis rotundifolia</name>
    <name type="common">Muscadine grape</name>
    <dbReference type="NCBI Taxonomy" id="103349"/>
    <lineage>
        <taxon>Eukaryota</taxon>
        <taxon>Viridiplantae</taxon>
        <taxon>Streptophyta</taxon>
        <taxon>Embryophyta</taxon>
        <taxon>Tracheophyta</taxon>
        <taxon>Spermatophyta</taxon>
        <taxon>Magnoliopsida</taxon>
        <taxon>eudicotyledons</taxon>
        <taxon>Gunneridae</taxon>
        <taxon>Pentapetalae</taxon>
        <taxon>rosids</taxon>
        <taxon>Vitales</taxon>
        <taxon>Vitaceae</taxon>
        <taxon>Viteae</taxon>
        <taxon>Vitis</taxon>
    </lineage>
</organism>
<feature type="transmembrane region" description="Helical" evidence="14">
    <location>
        <begin position="534"/>
        <end position="556"/>
    </location>
</feature>
<feature type="compositionally biased region" description="Low complexity" evidence="13">
    <location>
        <begin position="758"/>
        <end position="770"/>
    </location>
</feature>
<dbReference type="InterPro" id="IPR017938">
    <property type="entry name" value="Riboflavin_synthase-like_b-brl"/>
</dbReference>
<dbReference type="InterPro" id="IPR013112">
    <property type="entry name" value="FAD-bd_8"/>
</dbReference>
<evidence type="ECO:0000256" key="6">
    <source>
        <dbReference type="ARBA" id="ARBA00022723"/>
    </source>
</evidence>
<feature type="region of interest" description="Disordered" evidence="13">
    <location>
        <begin position="743"/>
        <end position="776"/>
    </location>
</feature>
<keyword evidence="10 14" id="KW-1133">Transmembrane helix</keyword>
<dbReference type="FunFam" id="3.40.50.80:FF:000028">
    <property type="entry name" value="Respiratory burst oxidase protein E"/>
    <property type="match status" value="1"/>
</dbReference>
<evidence type="ECO:0000256" key="12">
    <source>
        <dbReference type="ARBA" id="ARBA00023136"/>
    </source>
</evidence>
<dbReference type="Proteomes" id="UP001168098">
    <property type="component" value="Unassembled WGS sequence"/>
</dbReference>
<dbReference type="InterPro" id="IPR011992">
    <property type="entry name" value="EF-hand-dom_pair"/>
</dbReference>
<dbReference type="InterPro" id="IPR013121">
    <property type="entry name" value="Fe_red_NAD-bd_6"/>
</dbReference>
<dbReference type="GO" id="GO:0016174">
    <property type="term" value="F:NAD(P)H oxidase H2O2-forming activity"/>
    <property type="evidence" value="ECO:0007669"/>
    <property type="project" value="TreeGrafter"/>
</dbReference>
<evidence type="ECO:0000313" key="18">
    <source>
        <dbReference type="Proteomes" id="UP001168098"/>
    </source>
</evidence>
<feature type="transmembrane region" description="Helical" evidence="14">
    <location>
        <begin position="494"/>
        <end position="513"/>
    </location>
</feature>
<dbReference type="PROSITE" id="PS50222">
    <property type="entry name" value="EF_HAND_2"/>
    <property type="match status" value="1"/>
</dbReference>
<dbReference type="GO" id="GO:0004601">
    <property type="term" value="F:peroxidase activity"/>
    <property type="evidence" value="ECO:0007669"/>
    <property type="project" value="UniProtKB-KW"/>
</dbReference>
<dbReference type="Pfam" id="PF08022">
    <property type="entry name" value="FAD_binding_8"/>
    <property type="match status" value="1"/>
</dbReference>
<accession>A0AA38ZFW4</accession>
<keyword evidence="5 14" id="KW-0812">Transmembrane</keyword>
<dbReference type="Gene3D" id="3.40.50.80">
    <property type="entry name" value="Nucleotide-binding domain of ferredoxin-NADP reductase (FNR) module"/>
    <property type="match status" value="1"/>
</dbReference>
<evidence type="ECO:0000256" key="13">
    <source>
        <dbReference type="SAM" id="MobiDB-lite"/>
    </source>
</evidence>
<keyword evidence="18" id="KW-1185">Reference proteome</keyword>
<keyword evidence="12 14" id="KW-0472">Membrane</keyword>
<reference evidence="17 18" key="1">
    <citation type="journal article" date="2023" name="BMC Biotechnol.">
        <title>Vitis rotundifolia cv Carlos genome sequencing.</title>
        <authorList>
            <person name="Huff M."/>
            <person name="Hulse-Kemp A."/>
            <person name="Scheffler B."/>
            <person name="Youngblood R."/>
            <person name="Simpson S."/>
            <person name="Babiker E."/>
            <person name="Staton M."/>
        </authorList>
    </citation>
    <scope>NUCLEOTIDE SEQUENCE [LARGE SCALE GENOMIC DNA]</scope>
    <source>
        <tissue evidence="17">Leaf</tissue>
    </source>
</reference>
<dbReference type="EMBL" id="JARBHA010000011">
    <property type="protein sequence ID" value="KAJ9687867.1"/>
    <property type="molecule type" value="Genomic_DNA"/>
</dbReference>
<evidence type="ECO:0000256" key="7">
    <source>
        <dbReference type="ARBA" id="ARBA00022827"/>
    </source>
</evidence>
<evidence type="ECO:0000256" key="2">
    <source>
        <dbReference type="ARBA" id="ARBA00007975"/>
    </source>
</evidence>
<dbReference type="InterPro" id="IPR039261">
    <property type="entry name" value="FNR_nucleotide-bd"/>
</dbReference>
<comment type="caution">
    <text evidence="17">The sequence shown here is derived from an EMBL/GenBank/DDBJ whole genome shotgun (WGS) entry which is preliminary data.</text>
</comment>